<dbReference type="InterPro" id="IPR036866">
    <property type="entry name" value="RibonucZ/Hydroxyglut_hydro"/>
</dbReference>
<gene>
    <name evidence="7" type="ORF">CL55_00016740</name>
</gene>
<comment type="similarity">
    <text evidence="2">Belongs to the metallo-beta-lactamase superfamily.</text>
</comment>
<dbReference type="InterPro" id="IPR001279">
    <property type="entry name" value="Metallo-B-lactamas"/>
</dbReference>
<dbReference type="KEGG" id="pdq:CL55_00016740"/>
<evidence type="ECO:0000256" key="3">
    <source>
        <dbReference type="ARBA" id="ARBA00022723"/>
    </source>
</evidence>
<dbReference type="RefSeq" id="WP_046330691.1">
    <property type="nucleotide sequence ID" value="NZ_CP007501.1"/>
</dbReference>
<dbReference type="OrthoDB" id="5443440at2"/>
<dbReference type="EMBL" id="CP007501">
    <property type="protein sequence ID" value="AKD26007.1"/>
    <property type="molecule type" value="Genomic_DNA"/>
</dbReference>
<dbReference type="CDD" id="cd07729">
    <property type="entry name" value="AHL_lactonase_MBL-fold"/>
    <property type="match status" value="1"/>
</dbReference>
<keyword evidence="3" id="KW-0479">Metal-binding</keyword>
<feature type="domain" description="Metallo-beta-lactamase" evidence="6">
    <location>
        <begin position="31"/>
        <end position="237"/>
    </location>
</feature>
<dbReference type="GO" id="GO:0016787">
    <property type="term" value="F:hydrolase activity"/>
    <property type="evidence" value="ECO:0007669"/>
    <property type="project" value="UniProtKB-KW"/>
</dbReference>
<dbReference type="SMART" id="SM00849">
    <property type="entry name" value="Lactamase_B"/>
    <property type="match status" value="1"/>
</dbReference>
<dbReference type="PANTHER" id="PTHR42978:SF2">
    <property type="entry name" value="102 KBASES UNSTABLE REGION: FROM 1 TO 119443"/>
    <property type="match status" value="1"/>
</dbReference>
<keyword evidence="5" id="KW-0862">Zinc</keyword>
<proteinExistence type="inferred from homology"/>
<dbReference type="STRING" id="1835254.CL55_00016740"/>
<evidence type="ECO:0000256" key="4">
    <source>
        <dbReference type="ARBA" id="ARBA00022801"/>
    </source>
</evidence>
<dbReference type="Proteomes" id="UP000061135">
    <property type="component" value="Chromosome"/>
</dbReference>
<sequence>MKMHALSGGRLKMRKSVYLPAAEKTETIELPVTCYLIRHEQGNILFDTGCHPSVAKNAEDRWGSMAKVMVPINSPQDNLITQLDSVGLKPDDIDVVINSHFHSDHCGCNEFFKRATIFCHLFELEAAQAEDGLQKGYIPKDWKHANEIKTITGQYDLLGNGKVVLLPLPGHTPGMIGAMVNLDKDGSFLLASDAVPMQANLDLELNPKNTWNPDLSLASMVEVRRIQSGGAKILFGHDDAQWQSMRKGPAFYE</sequence>
<evidence type="ECO:0000259" key="6">
    <source>
        <dbReference type="SMART" id="SM00849"/>
    </source>
</evidence>
<keyword evidence="8" id="KW-1185">Reference proteome</keyword>
<dbReference type="InterPro" id="IPR051013">
    <property type="entry name" value="MBL_superfamily_lactonases"/>
</dbReference>
<dbReference type="HOGENOM" id="CLU_030571_3_2_4"/>
<accession>A0A0E3ZML4</accession>
<dbReference type="PANTHER" id="PTHR42978">
    <property type="entry name" value="QUORUM-QUENCHING LACTONASE YTNP-RELATED-RELATED"/>
    <property type="match status" value="1"/>
</dbReference>
<evidence type="ECO:0000256" key="1">
    <source>
        <dbReference type="ARBA" id="ARBA00001947"/>
    </source>
</evidence>
<evidence type="ECO:0000256" key="2">
    <source>
        <dbReference type="ARBA" id="ARBA00007749"/>
    </source>
</evidence>
<dbReference type="PATRIC" id="fig|576611.7.peg.1701"/>
<evidence type="ECO:0000256" key="5">
    <source>
        <dbReference type="ARBA" id="ARBA00022833"/>
    </source>
</evidence>
<name>A0A0E3ZML4_9BURK</name>
<dbReference type="SUPFAM" id="SSF56281">
    <property type="entry name" value="Metallo-hydrolase/oxidoreductase"/>
    <property type="match status" value="1"/>
</dbReference>
<dbReference type="Gene3D" id="3.60.15.10">
    <property type="entry name" value="Ribonuclease Z/Hydroxyacylglutathione hydrolase-like"/>
    <property type="match status" value="1"/>
</dbReference>
<comment type="cofactor">
    <cofactor evidence="1">
        <name>Zn(2+)</name>
        <dbReference type="ChEBI" id="CHEBI:29105"/>
    </cofactor>
</comment>
<evidence type="ECO:0000313" key="8">
    <source>
        <dbReference type="Proteomes" id="UP000061135"/>
    </source>
</evidence>
<keyword evidence="4 7" id="KW-0378">Hydrolase</keyword>
<dbReference type="AlphaFoldDB" id="A0A0E3ZML4"/>
<dbReference type="GO" id="GO:0046872">
    <property type="term" value="F:metal ion binding"/>
    <property type="evidence" value="ECO:0007669"/>
    <property type="project" value="UniProtKB-KW"/>
</dbReference>
<evidence type="ECO:0000313" key="7">
    <source>
        <dbReference type="EMBL" id="AKD26007.1"/>
    </source>
</evidence>
<reference evidence="7 8" key="1">
    <citation type="submission" date="2014-03" db="EMBL/GenBank/DDBJ databases">
        <title>Genome of Polynucleobacter strain MWH-MoK4.</title>
        <authorList>
            <person name="Hahn M.W."/>
        </authorList>
    </citation>
    <scope>NUCLEOTIDE SEQUENCE [LARGE SCALE GENOMIC DNA]</scope>
    <source>
        <strain evidence="7 8">MWH-MoK4</strain>
    </source>
</reference>
<protein>
    <submittedName>
        <fullName evidence="7">Zn-dependent hydrolase, including glyoxylase</fullName>
    </submittedName>
</protein>
<dbReference type="Pfam" id="PF00753">
    <property type="entry name" value="Lactamase_B"/>
    <property type="match status" value="1"/>
</dbReference>
<organism evidence="7 8">
    <name type="scientific">Polynucleobacter duraquae</name>
    <dbReference type="NCBI Taxonomy" id="1835254"/>
    <lineage>
        <taxon>Bacteria</taxon>
        <taxon>Pseudomonadati</taxon>
        <taxon>Pseudomonadota</taxon>
        <taxon>Betaproteobacteria</taxon>
        <taxon>Burkholderiales</taxon>
        <taxon>Burkholderiaceae</taxon>
        <taxon>Polynucleobacter</taxon>
    </lineage>
</organism>